<dbReference type="PATRIC" id="fig|1637645.4.peg.2497"/>
<dbReference type="InterPro" id="IPR001765">
    <property type="entry name" value="Carbonic_anhydrase"/>
</dbReference>
<dbReference type="InterPro" id="IPR036874">
    <property type="entry name" value="Carbonic_anhydrase_sf"/>
</dbReference>
<comment type="cofactor">
    <cofactor evidence="8">
        <name>Zn(2+)</name>
        <dbReference type="ChEBI" id="CHEBI:29105"/>
    </cofactor>
    <text evidence="8">Binds 1 zinc ion per subunit.</text>
</comment>
<feature type="binding site" evidence="8">
    <location>
        <position position="151"/>
    </location>
    <ligand>
        <name>Zn(2+)</name>
        <dbReference type="ChEBI" id="CHEBI:29105"/>
    </ligand>
</feature>
<feature type="binding site" evidence="8">
    <location>
        <position position="148"/>
    </location>
    <ligand>
        <name>Zn(2+)</name>
        <dbReference type="ChEBI" id="CHEBI:29105"/>
    </ligand>
</feature>
<evidence type="ECO:0000256" key="5">
    <source>
        <dbReference type="ARBA" id="ARBA00023239"/>
    </source>
</evidence>
<accession>A0A0F5YJ67</accession>
<organism evidence="9 10">
    <name type="scientific">Limnoraphis robusta CS-951</name>
    <dbReference type="NCBI Taxonomy" id="1637645"/>
    <lineage>
        <taxon>Bacteria</taxon>
        <taxon>Bacillati</taxon>
        <taxon>Cyanobacteriota</taxon>
        <taxon>Cyanophyceae</taxon>
        <taxon>Oscillatoriophycideae</taxon>
        <taxon>Oscillatoriales</taxon>
        <taxon>Sirenicapillariaceae</taxon>
        <taxon>Limnoraphis</taxon>
    </lineage>
</organism>
<dbReference type="OrthoDB" id="9797527at2"/>
<dbReference type="RefSeq" id="WP_046277753.1">
    <property type="nucleotide sequence ID" value="NZ_LATL02000123.1"/>
</dbReference>
<sequence length="232" mass="24789">MNTVYQSNEFSRRKLLKFGAGALGTATLIAGVGCDLEQPKSAVENQNMTPDEALQKLMDGNQRFVNNKRQNPNQSLVRLTEVAKGQTPFAAVLSCADSRVPVEMIFDQGLGDIFVVRDAGNIATPEEIGSLEFGTLVLGAKVLMVIGHQSCGAVKATIEGKAVPGSISSIIDAIKPAIQANQSLEEATKANVKFQIKNLQTSPVLSQLIQEGKLKIVGGYYNLDTGKIELVS</sequence>
<dbReference type="CDD" id="cd03378">
    <property type="entry name" value="beta_CA_cladeC"/>
    <property type="match status" value="1"/>
</dbReference>
<dbReference type="FunFam" id="3.40.1050.10:FF:000006">
    <property type="entry name" value="Carbonic anhydrase"/>
    <property type="match status" value="1"/>
</dbReference>
<dbReference type="SUPFAM" id="SSF53056">
    <property type="entry name" value="beta-carbonic anhydrase, cab"/>
    <property type="match status" value="1"/>
</dbReference>
<comment type="function">
    <text evidence="6">Catalyzes the reversible hydration of carbon dioxide to form bicarbonate.</text>
</comment>
<gene>
    <name evidence="9" type="ORF">WN50_06745</name>
</gene>
<evidence type="ECO:0000256" key="4">
    <source>
        <dbReference type="ARBA" id="ARBA00022833"/>
    </source>
</evidence>
<protein>
    <recommendedName>
        <fullName evidence="2">carbonic anhydrase</fullName>
        <ecNumber evidence="2">4.2.1.1</ecNumber>
    </recommendedName>
</protein>
<feature type="binding site" evidence="8">
    <location>
        <position position="97"/>
    </location>
    <ligand>
        <name>Zn(2+)</name>
        <dbReference type="ChEBI" id="CHEBI:29105"/>
    </ligand>
</feature>
<evidence type="ECO:0000313" key="10">
    <source>
        <dbReference type="Proteomes" id="UP000033607"/>
    </source>
</evidence>
<feature type="binding site" evidence="8">
    <location>
        <position position="95"/>
    </location>
    <ligand>
        <name>Zn(2+)</name>
        <dbReference type="ChEBI" id="CHEBI:29105"/>
    </ligand>
</feature>
<dbReference type="PANTHER" id="PTHR11002:SF76">
    <property type="entry name" value="CARBONIC ANHYDRASE"/>
    <property type="match status" value="1"/>
</dbReference>
<dbReference type="GO" id="GO:0008270">
    <property type="term" value="F:zinc ion binding"/>
    <property type="evidence" value="ECO:0007669"/>
    <property type="project" value="InterPro"/>
</dbReference>
<dbReference type="GO" id="GO:0004089">
    <property type="term" value="F:carbonate dehydratase activity"/>
    <property type="evidence" value="ECO:0007669"/>
    <property type="project" value="UniProtKB-EC"/>
</dbReference>
<evidence type="ECO:0000256" key="3">
    <source>
        <dbReference type="ARBA" id="ARBA00022723"/>
    </source>
</evidence>
<evidence type="ECO:0000313" key="9">
    <source>
        <dbReference type="EMBL" id="KKD38803.1"/>
    </source>
</evidence>
<dbReference type="PANTHER" id="PTHR11002">
    <property type="entry name" value="CARBONIC ANHYDRASE"/>
    <property type="match status" value="1"/>
</dbReference>
<dbReference type="Proteomes" id="UP000033607">
    <property type="component" value="Unassembled WGS sequence"/>
</dbReference>
<comment type="caution">
    <text evidence="9">The sequence shown here is derived from an EMBL/GenBank/DDBJ whole genome shotgun (WGS) entry which is preliminary data.</text>
</comment>
<keyword evidence="5" id="KW-0456">Lyase</keyword>
<dbReference type="SMART" id="SM00947">
    <property type="entry name" value="Pro_CA"/>
    <property type="match status" value="1"/>
</dbReference>
<evidence type="ECO:0000256" key="2">
    <source>
        <dbReference type="ARBA" id="ARBA00012925"/>
    </source>
</evidence>
<name>A0A0F5YJ67_9CYAN</name>
<comment type="similarity">
    <text evidence="1">Belongs to the beta-class carbonic anhydrase family.</text>
</comment>
<evidence type="ECO:0000256" key="6">
    <source>
        <dbReference type="ARBA" id="ARBA00024993"/>
    </source>
</evidence>
<keyword evidence="4 8" id="KW-0862">Zinc</keyword>
<keyword evidence="3 8" id="KW-0479">Metal-binding</keyword>
<proteinExistence type="inferred from homology"/>
<reference evidence="9 10" key="1">
    <citation type="submission" date="2015-06" db="EMBL/GenBank/DDBJ databases">
        <title>Draft genome assembly of filamentous brackish cyanobacterium Limnoraphis robusta strain CS-951.</title>
        <authorList>
            <person name="Willis A."/>
            <person name="Parks M."/>
            <person name="Burford M.A."/>
        </authorList>
    </citation>
    <scope>NUCLEOTIDE SEQUENCE [LARGE SCALE GENOMIC DNA]</scope>
    <source>
        <strain evidence="9 10">CS-951</strain>
    </source>
</reference>
<dbReference type="Gene3D" id="3.40.1050.10">
    <property type="entry name" value="Carbonic anhydrase"/>
    <property type="match status" value="1"/>
</dbReference>
<evidence type="ECO:0000256" key="8">
    <source>
        <dbReference type="PIRSR" id="PIRSR601765-1"/>
    </source>
</evidence>
<dbReference type="AlphaFoldDB" id="A0A0F5YJ67"/>
<comment type="catalytic activity">
    <reaction evidence="7">
        <text>hydrogencarbonate + H(+) = CO2 + H2O</text>
        <dbReference type="Rhea" id="RHEA:10748"/>
        <dbReference type="ChEBI" id="CHEBI:15377"/>
        <dbReference type="ChEBI" id="CHEBI:15378"/>
        <dbReference type="ChEBI" id="CHEBI:16526"/>
        <dbReference type="ChEBI" id="CHEBI:17544"/>
        <dbReference type="EC" id="4.2.1.1"/>
    </reaction>
</comment>
<evidence type="ECO:0000256" key="1">
    <source>
        <dbReference type="ARBA" id="ARBA00006217"/>
    </source>
</evidence>
<dbReference type="EC" id="4.2.1.1" evidence="2"/>
<dbReference type="Pfam" id="PF00484">
    <property type="entry name" value="Pro_CA"/>
    <property type="match status" value="1"/>
</dbReference>
<evidence type="ECO:0000256" key="7">
    <source>
        <dbReference type="ARBA" id="ARBA00048348"/>
    </source>
</evidence>
<dbReference type="EMBL" id="LATL02000123">
    <property type="protein sequence ID" value="KKD38803.1"/>
    <property type="molecule type" value="Genomic_DNA"/>
</dbReference>